<dbReference type="PANTHER" id="PTHR43142">
    <property type="entry name" value="CARBOXYLIC ESTER HYDROLASE"/>
    <property type="match status" value="1"/>
</dbReference>
<dbReference type="Proteomes" id="UP000069940">
    <property type="component" value="Unassembled WGS sequence"/>
</dbReference>
<dbReference type="InterPro" id="IPR029058">
    <property type="entry name" value="AB_hydrolase_fold"/>
</dbReference>
<feature type="domain" description="Carboxylesterase type B" evidence="3">
    <location>
        <begin position="45"/>
        <end position="566"/>
    </location>
</feature>
<feature type="region of interest" description="Disordered" evidence="2">
    <location>
        <begin position="1198"/>
        <end position="1234"/>
    </location>
</feature>
<feature type="domain" description="Carboxylesterase type B" evidence="3">
    <location>
        <begin position="628"/>
        <end position="1154"/>
    </location>
</feature>
<protein>
    <recommendedName>
        <fullName evidence="3">Carboxylesterase type B domain-containing protein</fullName>
    </recommendedName>
</protein>
<evidence type="ECO:0000259" key="3">
    <source>
        <dbReference type="Pfam" id="PF00135"/>
    </source>
</evidence>
<dbReference type="InterPro" id="IPR002018">
    <property type="entry name" value="CarbesteraseB"/>
</dbReference>
<dbReference type="RefSeq" id="XP_062714050.1">
    <property type="nucleotide sequence ID" value="XM_062858066.1"/>
</dbReference>
<feature type="compositionally biased region" description="Basic and acidic residues" evidence="2">
    <location>
        <begin position="1198"/>
        <end position="1215"/>
    </location>
</feature>
<proteinExistence type="predicted"/>
<dbReference type="Gene3D" id="3.40.50.1820">
    <property type="entry name" value="alpha/beta hydrolase"/>
    <property type="match status" value="2"/>
</dbReference>
<dbReference type="GeneID" id="115262796"/>
<sequence>MPLLSKHLTRYVGQIVQKSFATPTRTTSAYLVQNRSCSTEPDPNHPVVHLPGLGKLKGSLTKGAWTGVPIQQFLNVRYAEPATGDRRFKAPVPAEPWEGVRDVSKRNRTSPYYGDLKKMPKDQLEDDLEDCISLCVYTKDLSGKKPVMVYIHGGGFYSGSAAQHPPEYLLEKDVVLVVPQYRLAALGFLSTKTENIPGNAGVGDVLLAFRWVQKYIEHFGGDPERVTAFGQSAGAAIISALTFSPVAEESLFNKVILNSGAGLASSWSVDFNCERNARDIARRAGFDAKAPLEEVEKFLLQLDTYTLLKSFSQHMWQGTPNGINSIGGHRFTIGGPSGIFPKTPYEVMKRGGGRKNLPMLTGVVKHEGTFALVDIFAILAHQKLLANKQFMQYDLLEEVPRILASTETSNTLAPLIARSMFNIDDLKSGDLRRLIPGLIDYCGAVIIKSTVLRSAQFNSRHNPDNTYVYSFDYYGEHTRFGFDQDLSKIPFDGGVHHTNDLLFLFPYPENAKLNEPDTEIAKKMVDMWTSFAIDGVPKSKDLPEWPVFKDVYGPYLHINKQFSIGQNFLDELTVVADETARAAKIYGEPKMASFRGAVIRSGILQKSVFQNRASMSVAFFSTDGNGNPVIELPGLGKLKGSTTKGAWSGTNIFQFLNIRYGEPANGEQRFKPPVPVKPWNGVEDVSTYKLGSPVYYCMKKYTPEQLAQNQEDCINLCVYTKNVEAKKPVIVYVHGGMFYDGAARHFPPNYIMEKDVVLVVPQYRLGPLGFLSTRSENIPGNAGVLDVILALEWVQKYIANFGGDPDQVTVMTQSSGACMMSAMMFSPVVDTEKLFHKLIVQSGSCFASWGYDQNPEANARHIAELAGYDSNATLEEIEAFLLELDTYKLLKAFAQHYRIGIQKKGIDNVGGCRLVTECPNGLFPILPYHTMRKGLVRKNLPLLIGTMKHDGTFALLDIFLVLAQRKLLGNKAVNSYSMIDVVNQILGMDDPNGVTSSLQTALFFDQAQLVEGNLAKMVPSFSDLAATCLMKGPALKLAQTNAKHQPNNTYLYSFDYRGEHTRFGFGVDVNQFPFDGGVHHNDDLMYLFPYPPKASKLNDADTAIAKRVVDLWTSFACEGVPRAEGVPEWPNMTRVCGPYLKIDTSCTVGENYTDEFNATLRDPAAIARKTKTSSPTFYRLRHCRESKSKLNLRGYGVPHEHVRSSQNPSKEERIRRVPSISGHRTPPGSKARRAPNSTFALHYRATFASKLLLAPSFIRVPSRHPAPASRSASTLCLDLLVPAQVPQDTRSSPPLGISTTIGTSPHRILIPNRILDGTAS</sequence>
<evidence type="ECO:0000256" key="1">
    <source>
        <dbReference type="ARBA" id="ARBA00023180"/>
    </source>
</evidence>
<organism evidence="4 5">
    <name type="scientific">Aedes albopictus</name>
    <name type="common">Asian tiger mosquito</name>
    <name type="synonym">Stegomyia albopicta</name>
    <dbReference type="NCBI Taxonomy" id="7160"/>
    <lineage>
        <taxon>Eukaryota</taxon>
        <taxon>Metazoa</taxon>
        <taxon>Ecdysozoa</taxon>
        <taxon>Arthropoda</taxon>
        <taxon>Hexapoda</taxon>
        <taxon>Insecta</taxon>
        <taxon>Pterygota</taxon>
        <taxon>Neoptera</taxon>
        <taxon>Endopterygota</taxon>
        <taxon>Diptera</taxon>
        <taxon>Nematocera</taxon>
        <taxon>Culicoidea</taxon>
        <taxon>Culicidae</taxon>
        <taxon>Culicinae</taxon>
        <taxon>Aedini</taxon>
        <taxon>Aedes</taxon>
        <taxon>Stegomyia</taxon>
    </lineage>
</organism>
<dbReference type="SUPFAM" id="SSF53474">
    <property type="entry name" value="alpha/beta-Hydrolases"/>
    <property type="match status" value="2"/>
</dbReference>
<accession>A0ABM2A5U1</accession>
<keyword evidence="5" id="KW-1185">Reference proteome</keyword>
<name>A0ABM2A5U1_AEDAL</name>
<keyword evidence="1" id="KW-0325">Glycoprotein</keyword>
<evidence type="ECO:0000256" key="2">
    <source>
        <dbReference type="SAM" id="MobiDB-lite"/>
    </source>
</evidence>
<reference evidence="5" key="1">
    <citation type="journal article" date="2015" name="Proc. Natl. Acad. Sci. U.S.A.">
        <title>Genome sequence of the Asian Tiger mosquito, Aedes albopictus, reveals insights into its biology, genetics, and evolution.</title>
        <authorList>
            <person name="Chen X.G."/>
            <person name="Jiang X."/>
            <person name="Gu J."/>
            <person name="Xu M."/>
            <person name="Wu Y."/>
            <person name="Deng Y."/>
            <person name="Zhang C."/>
            <person name="Bonizzoni M."/>
            <person name="Dermauw W."/>
            <person name="Vontas J."/>
            <person name="Armbruster P."/>
            <person name="Huang X."/>
            <person name="Yang Y."/>
            <person name="Zhang H."/>
            <person name="He W."/>
            <person name="Peng H."/>
            <person name="Liu Y."/>
            <person name="Wu K."/>
            <person name="Chen J."/>
            <person name="Lirakis M."/>
            <person name="Topalis P."/>
            <person name="Van Leeuwen T."/>
            <person name="Hall A.B."/>
            <person name="Jiang X."/>
            <person name="Thorpe C."/>
            <person name="Mueller R.L."/>
            <person name="Sun C."/>
            <person name="Waterhouse R.M."/>
            <person name="Yan G."/>
            <person name="Tu Z.J."/>
            <person name="Fang X."/>
            <person name="James A.A."/>
        </authorList>
    </citation>
    <scope>NUCLEOTIDE SEQUENCE [LARGE SCALE GENOMIC DNA]</scope>
    <source>
        <strain evidence="5">Foshan</strain>
    </source>
</reference>
<dbReference type="Pfam" id="PF00135">
    <property type="entry name" value="COesterase"/>
    <property type="match status" value="2"/>
</dbReference>
<reference evidence="4" key="2">
    <citation type="submission" date="2025-05" db="UniProtKB">
        <authorList>
            <consortium name="EnsemblMetazoa"/>
        </authorList>
    </citation>
    <scope>IDENTIFICATION</scope>
    <source>
        <strain evidence="4">Foshan</strain>
    </source>
</reference>
<dbReference type="PANTHER" id="PTHR43142:SF12">
    <property type="entry name" value="CARBOXYLESTERASE TYPE B DOMAIN-CONTAINING PROTEIN-RELATED"/>
    <property type="match status" value="1"/>
</dbReference>
<evidence type="ECO:0000313" key="4">
    <source>
        <dbReference type="EnsemblMetazoa" id="AALFPA23_024750.P36885"/>
    </source>
</evidence>
<evidence type="ECO:0000313" key="5">
    <source>
        <dbReference type="Proteomes" id="UP000069940"/>
    </source>
</evidence>
<dbReference type="EnsemblMetazoa" id="AALFPA23_024750.R36885">
    <property type="protein sequence ID" value="AALFPA23_024750.P36885"/>
    <property type="gene ID" value="AALFPA23_024750"/>
</dbReference>